<proteinExistence type="predicted"/>
<keyword evidence="5" id="KW-1185">Reference proteome</keyword>
<dbReference type="GO" id="GO:0003677">
    <property type="term" value="F:DNA binding"/>
    <property type="evidence" value="ECO:0007669"/>
    <property type="project" value="InterPro"/>
</dbReference>
<dbReference type="GO" id="GO:0006313">
    <property type="term" value="P:DNA transposition"/>
    <property type="evidence" value="ECO:0007669"/>
    <property type="project" value="InterPro"/>
</dbReference>
<dbReference type="PANTHER" id="PTHR34322:SF2">
    <property type="entry name" value="TRANSPOSASE IS200-LIKE DOMAIN-CONTAINING PROTEIN"/>
    <property type="match status" value="1"/>
</dbReference>
<reference evidence="4 5" key="1">
    <citation type="submission" date="2019-02" db="EMBL/GenBank/DDBJ databases">
        <title>Deep-cultivation of Planctomycetes and their phenomic and genomic characterization uncovers novel biology.</title>
        <authorList>
            <person name="Wiegand S."/>
            <person name="Jogler M."/>
            <person name="Boedeker C."/>
            <person name="Pinto D."/>
            <person name="Vollmers J."/>
            <person name="Rivas-Marin E."/>
            <person name="Kohn T."/>
            <person name="Peeters S.H."/>
            <person name="Heuer A."/>
            <person name="Rast P."/>
            <person name="Oberbeckmann S."/>
            <person name="Bunk B."/>
            <person name="Jeske O."/>
            <person name="Meyerdierks A."/>
            <person name="Storesund J.E."/>
            <person name="Kallscheuer N."/>
            <person name="Luecker S."/>
            <person name="Lage O.M."/>
            <person name="Pohl T."/>
            <person name="Merkel B.J."/>
            <person name="Hornburger P."/>
            <person name="Mueller R.-W."/>
            <person name="Bruemmer F."/>
            <person name="Labrenz M."/>
            <person name="Spormann A.M."/>
            <person name="Op den Camp H."/>
            <person name="Overmann J."/>
            <person name="Amann R."/>
            <person name="Jetten M.S.M."/>
            <person name="Mascher T."/>
            <person name="Medema M.H."/>
            <person name="Devos D.P."/>
            <person name="Kaster A.-K."/>
            <person name="Ovreas L."/>
            <person name="Rohde M."/>
            <person name="Galperin M.Y."/>
            <person name="Jogler C."/>
        </authorList>
    </citation>
    <scope>NUCLEOTIDE SEQUENCE [LARGE SCALE GENOMIC DNA]</scope>
    <source>
        <strain evidence="4 5">Q31a</strain>
    </source>
</reference>
<dbReference type="OrthoDB" id="237465at2"/>
<dbReference type="SUPFAM" id="SSF143422">
    <property type="entry name" value="Transposase IS200-like"/>
    <property type="match status" value="1"/>
</dbReference>
<accession>A0A518G7L2</accession>
<dbReference type="AlphaFoldDB" id="A0A518G7L2"/>
<protein>
    <recommendedName>
        <fullName evidence="3">Transposase IS200-like domain-containing protein</fullName>
    </recommendedName>
</protein>
<feature type="region of interest" description="Disordered" evidence="1">
    <location>
        <begin position="237"/>
        <end position="258"/>
    </location>
</feature>
<evidence type="ECO:0000259" key="3">
    <source>
        <dbReference type="SMART" id="SM01321"/>
    </source>
</evidence>
<dbReference type="EMBL" id="CP036298">
    <property type="protein sequence ID" value="QDV24568.1"/>
    <property type="molecule type" value="Genomic_DNA"/>
</dbReference>
<evidence type="ECO:0000313" key="4">
    <source>
        <dbReference type="EMBL" id="QDV24568.1"/>
    </source>
</evidence>
<keyword evidence="2" id="KW-1133">Transmembrane helix</keyword>
<sequence>MSRPNRNEQFQAGEVCIVHAIQRCVRRAFLTGVDPVSGKDYSFRREWIRRRMEALASAFGIDVLTYAILSSHLHIILRNRPDVVALWSEEEVAQRWLKVFPGRRFEEHLAEPTEADVQALIRDQERMAVIRSRLSDISWFMRALAEPVARLANAQEKCTGRFWEGRFKAQRLADDAGLLACAMYVDLNPIRAAMAESPEQAEHTSAYDRIQAERGAKIDSAAFDLRAVPTAEAGKKIRETPVQQRMQEQKAKRRNPTGKRVLRDSWLAPLELASQTLSNDPQAHAGGLRASDRGFLCMDWSKYLELLQWTAAQRIKQAASKVPQRLQSALASTGIEVSMWRDLVWDYKRYFGRSTCAGRPSTMSADARRHNRRCHHGQQKASECFLASG</sequence>
<dbReference type="InterPro" id="IPR036515">
    <property type="entry name" value="Transposase_17_sf"/>
</dbReference>
<dbReference type="PANTHER" id="PTHR34322">
    <property type="entry name" value="TRANSPOSASE, Y1_TNP DOMAIN-CONTAINING"/>
    <property type="match status" value="1"/>
</dbReference>
<dbReference type="GO" id="GO:0004803">
    <property type="term" value="F:transposase activity"/>
    <property type="evidence" value="ECO:0007669"/>
    <property type="project" value="InterPro"/>
</dbReference>
<name>A0A518G7L2_9BACT</name>
<keyword evidence="2" id="KW-0472">Membrane</keyword>
<evidence type="ECO:0000256" key="1">
    <source>
        <dbReference type="SAM" id="MobiDB-lite"/>
    </source>
</evidence>
<organism evidence="4 5">
    <name type="scientific">Aureliella helgolandensis</name>
    <dbReference type="NCBI Taxonomy" id="2527968"/>
    <lineage>
        <taxon>Bacteria</taxon>
        <taxon>Pseudomonadati</taxon>
        <taxon>Planctomycetota</taxon>
        <taxon>Planctomycetia</taxon>
        <taxon>Pirellulales</taxon>
        <taxon>Pirellulaceae</taxon>
        <taxon>Aureliella</taxon>
    </lineage>
</organism>
<feature type="domain" description="Transposase IS200-like" evidence="3">
    <location>
        <begin position="13"/>
        <end position="188"/>
    </location>
</feature>
<dbReference type="Gene3D" id="3.30.70.1290">
    <property type="entry name" value="Transposase IS200-like"/>
    <property type="match status" value="1"/>
</dbReference>
<evidence type="ECO:0000256" key="2">
    <source>
        <dbReference type="SAM" id="Phobius"/>
    </source>
</evidence>
<dbReference type="InterPro" id="IPR002686">
    <property type="entry name" value="Transposase_17"/>
</dbReference>
<keyword evidence="2" id="KW-0812">Transmembrane</keyword>
<dbReference type="KEGG" id="ahel:Q31a_28880"/>
<dbReference type="Proteomes" id="UP000318017">
    <property type="component" value="Chromosome"/>
</dbReference>
<evidence type="ECO:0000313" key="5">
    <source>
        <dbReference type="Proteomes" id="UP000318017"/>
    </source>
</evidence>
<dbReference type="SMART" id="SM01321">
    <property type="entry name" value="Y1_Tnp"/>
    <property type="match status" value="1"/>
</dbReference>
<feature type="transmembrane region" description="Helical" evidence="2">
    <location>
        <begin position="54"/>
        <end position="77"/>
    </location>
</feature>
<dbReference type="RefSeq" id="WP_145078341.1">
    <property type="nucleotide sequence ID" value="NZ_CP036298.1"/>
</dbReference>
<gene>
    <name evidence="4" type="ORF">Q31a_28880</name>
</gene>